<keyword evidence="3" id="KW-0238">DNA-binding</keyword>
<dbReference type="InterPro" id="IPR011663">
    <property type="entry name" value="UTRA"/>
</dbReference>
<evidence type="ECO:0000256" key="5">
    <source>
        <dbReference type="NCBIfam" id="TIGR02404"/>
    </source>
</evidence>
<dbReference type="InterPro" id="IPR050679">
    <property type="entry name" value="Bact_HTH_transcr_reg"/>
</dbReference>
<keyword evidence="8" id="KW-1185">Reference proteome</keyword>
<keyword evidence="2" id="KW-0805">Transcription regulation</keyword>
<evidence type="ECO:0000256" key="4">
    <source>
        <dbReference type="ARBA" id="ARBA00023163"/>
    </source>
</evidence>
<dbReference type="InterPro" id="IPR000524">
    <property type="entry name" value="Tscrpt_reg_HTH_GntR"/>
</dbReference>
<evidence type="ECO:0000259" key="6">
    <source>
        <dbReference type="PROSITE" id="PS50949"/>
    </source>
</evidence>
<dbReference type="GO" id="GO:0003677">
    <property type="term" value="F:DNA binding"/>
    <property type="evidence" value="ECO:0007669"/>
    <property type="project" value="UniProtKB-UniRule"/>
</dbReference>
<evidence type="ECO:0000256" key="1">
    <source>
        <dbReference type="ARBA" id="ARBA00022491"/>
    </source>
</evidence>
<dbReference type="PROSITE" id="PS50949">
    <property type="entry name" value="HTH_GNTR"/>
    <property type="match status" value="1"/>
</dbReference>
<dbReference type="Proteomes" id="UP000001172">
    <property type="component" value="Chromosome"/>
</dbReference>
<dbReference type="AlphaFoldDB" id="Q5KZ56"/>
<dbReference type="SUPFAM" id="SSF46785">
    <property type="entry name" value="Winged helix' DNA-binding domain"/>
    <property type="match status" value="1"/>
</dbReference>
<dbReference type="KEGG" id="gka:GK1745"/>
<feature type="domain" description="HTH gntR-type" evidence="6">
    <location>
        <begin position="48"/>
        <end position="116"/>
    </location>
</feature>
<gene>
    <name evidence="7" type="primary">treR</name>
    <name evidence="7" type="ordered locus">GK1745</name>
</gene>
<dbReference type="Pfam" id="PF07702">
    <property type="entry name" value="UTRA"/>
    <property type="match status" value="1"/>
</dbReference>
<keyword evidence="1" id="KW-0678">Repressor</keyword>
<dbReference type="InterPro" id="IPR036390">
    <property type="entry name" value="WH_DNA-bd_sf"/>
</dbReference>
<dbReference type="Gene3D" id="3.40.1410.10">
    <property type="entry name" value="Chorismate lyase-like"/>
    <property type="match status" value="1"/>
</dbReference>
<dbReference type="HOGENOM" id="CLU_063236_5_2_9"/>
<dbReference type="SUPFAM" id="SSF64288">
    <property type="entry name" value="Chorismate lyase-like"/>
    <property type="match status" value="1"/>
</dbReference>
<organism evidence="7 8">
    <name type="scientific">Geobacillus kaustophilus (strain HTA426)</name>
    <dbReference type="NCBI Taxonomy" id="235909"/>
    <lineage>
        <taxon>Bacteria</taxon>
        <taxon>Bacillati</taxon>
        <taxon>Bacillota</taxon>
        <taxon>Bacilli</taxon>
        <taxon>Bacillales</taxon>
        <taxon>Anoxybacillaceae</taxon>
        <taxon>Geobacillus</taxon>
        <taxon>Geobacillus thermoleovorans group</taxon>
    </lineage>
</organism>
<sequence>MAIRENCCLPIIRTRRPIFAACSCAHTNRLFIFCAGRDTIQAVILMHENKYLTIYHDLISRIRRGEWKAYDKLPSEHELAARYETSRETIRKALHLLSEHGYIQKMKGKGSIVLDVGKYDFPVSGLVSFKELAQTMKQPVRTIVHELAIIKPDRELRQHLRASSKDEVWKVVRVREIGGERIILDKDFFLKKHVPLLTKEICEDSIYEYLETKLYLPISFAKKEISVDEATDEDRRYLDLHGDDRVVVVKNYVYLSNAALFQYTESRHRLDKFRFVDFARRK</sequence>
<dbReference type="FunFam" id="3.40.1410.10:FF:000008">
    <property type="entry name" value="Transcriptional regulator, GntR family"/>
    <property type="match status" value="1"/>
</dbReference>
<proteinExistence type="predicted"/>
<dbReference type="CDD" id="cd07377">
    <property type="entry name" value="WHTH_GntR"/>
    <property type="match status" value="1"/>
</dbReference>
<dbReference type="Pfam" id="PF00392">
    <property type="entry name" value="GntR"/>
    <property type="match status" value="1"/>
</dbReference>
<dbReference type="PANTHER" id="PTHR44846">
    <property type="entry name" value="MANNOSYL-D-GLYCERATE TRANSPORT/METABOLISM SYSTEM REPRESSOR MNGR-RELATED"/>
    <property type="match status" value="1"/>
</dbReference>
<dbReference type="eggNOG" id="COG2188">
    <property type="taxonomic scope" value="Bacteria"/>
</dbReference>
<dbReference type="EMBL" id="BA000043">
    <property type="protein sequence ID" value="BAD76030.1"/>
    <property type="molecule type" value="Genomic_DNA"/>
</dbReference>
<dbReference type="GO" id="GO:0003700">
    <property type="term" value="F:DNA-binding transcription factor activity"/>
    <property type="evidence" value="ECO:0007669"/>
    <property type="project" value="UniProtKB-UniRule"/>
</dbReference>
<protein>
    <recommendedName>
        <fullName evidence="5">Trehalose operon repressor</fullName>
    </recommendedName>
</protein>
<accession>Q5KZ56</accession>
<dbReference type="STRING" id="235909.GK1745"/>
<dbReference type="Gene3D" id="1.10.10.10">
    <property type="entry name" value="Winged helix-like DNA-binding domain superfamily/Winged helix DNA-binding domain"/>
    <property type="match status" value="1"/>
</dbReference>
<dbReference type="GO" id="GO:0045892">
    <property type="term" value="P:negative regulation of DNA-templated transcription"/>
    <property type="evidence" value="ECO:0007669"/>
    <property type="project" value="TreeGrafter"/>
</dbReference>
<dbReference type="InterPro" id="IPR036388">
    <property type="entry name" value="WH-like_DNA-bd_sf"/>
</dbReference>
<evidence type="ECO:0000313" key="7">
    <source>
        <dbReference type="EMBL" id="BAD76030.1"/>
    </source>
</evidence>
<evidence type="ECO:0000256" key="3">
    <source>
        <dbReference type="ARBA" id="ARBA00023125"/>
    </source>
</evidence>
<evidence type="ECO:0000313" key="8">
    <source>
        <dbReference type="Proteomes" id="UP000001172"/>
    </source>
</evidence>
<dbReference type="InterPro" id="IPR012770">
    <property type="entry name" value="TreR"/>
</dbReference>
<keyword evidence="4" id="KW-0804">Transcription</keyword>
<name>Q5KZ56_GEOKA</name>
<dbReference type="SMART" id="SM00345">
    <property type="entry name" value="HTH_GNTR"/>
    <property type="match status" value="1"/>
</dbReference>
<evidence type="ECO:0000256" key="2">
    <source>
        <dbReference type="ARBA" id="ARBA00023015"/>
    </source>
</evidence>
<dbReference type="NCBIfam" id="TIGR02404">
    <property type="entry name" value="trehalos_R_Bsub"/>
    <property type="match status" value="1"/>
</dbReference>
<reference evidence="7 8" key="1">
    <citation type="journal article" date="2004" name="Nucleic Acids Res.">
        <title>Thermoadaptation trait revealed by the genome sequence of thermophilic Geobacillus kaustophilus.</title>
        <authorList>
            <person name="Takami H."/>
            <person name="Takaki Y."/>
            <person name="Chee G.J."/>
            <person name="Nishi S."/>
            <person name="Shimamura S."/>
            <person name="Suzuki H."/>
            <person name="Matsui S."/>
            <person name="Uchiyama I."/>
        </authorList>
    </citation>
    <scope>NUCLEOTIDE SEQUENCE [LARGE SCALE GENOMIC DNA]</scope>
    <source>
        <strain evidence="7 8">HTA426</strain>
    </source>
</reference>
<dbReference type="SMART" id="SM00866">
    <property type="entry name" value="UTRA"/>
    <property type="match status" value="1"/>
</dbReference>
<dbReference type="PRINTS" id="PR00035">
    <property type="entry name" value="HTHGNTR"/>
</dbReference>
<dbReference type="PANTHER" id="PTHR44846:SF12">
    <property type="entry name" value="HTH-TYPE TRANSCRIPTIONAL REGULATOR TRER"/>
    <property type="match status" value="1"/>
</dbReference>
<dbReference type="InterPro" id="IPR028978">
    <property type="entry name" value="Chorismate_lyase_/UTRA_dom_sf"/>
</dbReference>